<evidence type="ECO:0000313" key="3">
    <source>
        <dbReference type="Proteomes" id="UP000784294"/>
    </source>
</evidence>
<protein>
    <submittedName>
        <fullName evidence="2">Uncharacterized protein</fullName>
    </submittedName>
</protein>
<dbReference type="AlphaFoldDB" id="A0A448XIP4"/>
<sequence length="67" mass="7499">MPTAMLAKRLGMYHVYGPTLEMMMHTMDSRETSGNVPRPRSDSGNNYAYNGLSRNVWECTTSTGIDP</sequence>
<reference evidence="2" key="1">
    <citation type="submission" date="2018-11" db="EMBL/GenBank/DDBJ databases">
        <authorList>
            <consortium name="Pathogen Informatics"/>
        </authorList>
    </citation>
    <scope>NUCLEOTIDE SEQUENCE</scope>
</reference>
<comment type="caution">
    <text evidence="2">The sequence shown here is derived from an EMBL/GenBank/DDBJ whole genome shotgun (WGS) entry which is preliminary data.</text>
</comment>
<dbReference type="EMBL" id="CAAALY010255507">
    <property type="protein sequence ID" value="VEL37611.1"/>
    <property type="molecule type" value="Genomic_DNA"/>
</dbReference>
<keyword evidence="3" id="KW-1185">Reference proteome</keyword>
<name>A0A448XIP4_9PLAT</name>
<accession>A0A448XIP4</accession>
<organism evidence="2 3">
    <name type="scientific">Protopolystoma xenopodis</name>
    <dbReference type="NCBI Taxonomy" id="117903"/>
    <lineage>
        <taxon>Eukaryota</taxon>
        <taxon>Metazoa</taxon>
        <taxon>Spiralia</taxon>
        <taxon>Lophotrochozoa</taxon>
        <taxon>Platyhelminthes</taxon>
        <taxon>Monogenea</taxon>
        <taxon>Polyopisthocotylea</taxon>
        <taxon>Polystomatidea</taxon>
        <taxon>Polystomatidae</taxon>
        <taxon>Protopolystoma</taxon>
    </lineage>
</organism>
<evidence type="ECO:0000313" key="2">
    <source>
        <dbReference type="EMBL" id="VEL37611.1"/>
    </source>
</evidence>
<feature type="region of interest" description="Disordered" evidence="1">
    <location>
        <begin position="28"/>
        <end position="47"/>
    </location>
</feature>
<dbReference type="Proteomes" id="UP000784294">
    <property type="component" value="Unassembled WGS sequence"/>
</dbReference>
<gene>
    <name evidence="2" type="ORF">PXEA_LOCUS31051</name>
</gene>
<proteinExistence type="predicted"/>
<evidence type="ECO:0000256" key="1">
    <source>
        <dbReference type="SAM" id="MobiDB-lite"/>
    </source>
</evidence>